<reference evidence="1 2" key="1">
    <citation type="submission" date="2018-09" db="EMBL/GenBank/DDBJ databases">
        <title>Characterization of the phylogenetic diversity of five novel species belonging to the genus Bifidobacterium.</title>
        <authorList>
            <person name="Lugli G.A."/>
            <person name="Duranti S."/>
            <person name="Milani C."/>
        </authorList>
    </citation>
    <scope>NUCLEOTIDE SEQUENCE [LARGE SCALE GENOMIC DNA]</scope>
    <source>
        <strain evidence="1 2">2033B</strain>
    </source>
</reference>
<dbReference type="AlphaFoldDB" id="A0A430FJX5"/>
<comment type="caution">
    <text evidence="1">The sequence shown here is derived from an EMBL/GenBank/DDBJ whole genome shotgun (WGS) entry which is preliminary data.</text>
</comment>
<protein>
    <submittedName>
        <fullName evidence="1">Uncharacterized protein</fullName>
    </submittedName>
</protein>
<evidence type="ECO:0000313" key="2">
    <source>
        <dbReference type="Proteomes" id="UP000287470"/>
    </source>
</evidence>
<dbReference type="EMBL" id="QXGK01000020">
    <property type="protein sequence ID" value="RSX53028.1"/>
    <property type="molecule type" value="Genomic_DNA"/>
</dbReference>
<organism evidence="1 2">
    <name type="scientific">Bifidobacterium samirii</name>
    <dbReference type="NCBI Taxonomy" id="2306974"/>
    <lineage>
        <taxon>Bacteria</taxon>
        <taxon>Bacillati</taxon>
        <taxon>Actinomycetota</taxon>
        <taxon>Actinomycetes</taxon>
        <taxon>Bifidobacteriales</taxon>
        <taxon>Bifidobacteriaceae</taxon>
        <taxon>Bifidobacterium</taxon>
    </lineage>
</organism>
<name>A0A430FJX5_9BIFI</name>
<proteinExistence type="predicted"/>
<gene>
    <name evidence="1" type="ORF">D2E24_1699</name>
</gene>
<sequence>MNEREYASITPELIADQGDTRPVRIQYGDVRMDLPASTTHAASP</sequence>
<evidence type="ECO:0000313" key="1">
    <source>
        <dbReference type="EMBL" id="RSX53028.1"/>
    </source>
</evidence>
<keyword evidence="2" id="KW-1185">Reference proteome</keyword>
<dbReference type="RefSeq" id="WP_277594840.1">
    <property type="nucleotide sequence ID" value="NZ_QXGK01000020.1"/>
</dbReference>
<dbReference type="Proteomes" id="UP000287470">
    <property type="component" value="Unassembled WGS sequence"/>
</dbReference>
<accession>A0A430FJX5</accession>